<protein>
    <submittedName>
        <fullName evidence="2">Uncharacterized protein</fullName>
    </submittedName>
</protein>
<dbReference type="AlphaFoldDB" id="A0A8H6FA10"/>
<reference evidence="2 3" key="1">
    <citation type="journal article" date="2020" name="Genomics">
        <title>Complete, high-quality genomes from long-read metagenomic sequencing of two wolf lichen thalli reveals enigmatic genome architecture.</title>
        <authorList>
            <person name="McKenzie S.K."/>
            <person name="Walston R.F."/>
            <person name="Allen J.L."/>
        </authorList>
    </citation>
    <scope>NUCLEOTIDE SEQUENCE [LARGE SCALE GENOMIC DNA]</scope>
    <source>
        <strain evidence="2">WasteWater1</strain>
    </source>
</reference>
<dbReference type="EMBL" id="JACCJB010000016">
    <property type="protein sequence ID" value="KAF6220700.1"/>
    <property type="molecule type" value="Genomic_DNA"/>
</dbReference>
<name>A0A8H6FA10_9LECA</name>
<feature type="region of interest" description="Disordered" evidence="1">
    <location>
        <begin position="81"/>
        <end position="103"/>
    </location>
</feature>
<proteinExistence type="predicted"/>
<comment type="caution">
    <text evidence="2">The sequence shown here is derived from an EMBL/GenBank/DDBJ whole genome shotgun (WGS) entry which is preliminary data.</text>
</comment>
<evidence type="ECO:0000313" key="2">
    <source>
        <dbReference type="EMBL" id="KAF6220700.1"/>
    </source>
</evidence>
<organism evidence="2 3">
    <name type="scientific">Letharia lupina</name>
    <dbReference type="NCBI Taxonomy" id="560253"/>
    <lineage>
        <taxon>Eukaryota</taxon>
        <taxon>Fungi</taxon>
        <taxon>Dikarya</taxon>
        <taxon>Ascomycota</taxon>
        <taxon>Pezizomycotina</taxon>
        <taxon>Lecanoromycetes</taxon>
        <taxon>OSLEUM clade</taxon>
        <taxon>Lecanoromycetidae</taxon>
        <taxon>Lecanorales</taxon>
        <taxon>Lecanorineae</taxon>
        <taxon>Parmeliaceae</taxon>
        <taxon>Letharia</taxon>
    </lineage>
</organism>
<dbReference type="GeneID" id="59331545"/>
<evidence type="ECO:0000256" key="1">
    <source>
        <dbReference type="SAM" id="MobiDB-lite"/>
    </source>
</evidence>
<accession>A0A8H6FA10</accession>
<feature type="compositionally biased region" description="Low complexity" evidence="1">
    <location>
        <begin position="88"/>
        <end position="103"/>
    </location>
</feature>
<keyword evidence="3" id="KW-1185">Reference proteome</keyword>
<gene>
    <name evidence="2" type="ORF">HO133_003133</name>
</gene>
<evidence type="ECO:0000313" key="3">
    <source>
        <dbReference type="Proteomes" id="UP000593566"/>
    </source>
</evidence>
<dbReference type="Proteomes" id="UP000593566">
    <property type="component" value="Unassembled WGS sequence"/>
</dbReference>
<sequence length="378" mass="42472">MHPSGTNPDGSMILSFSDFWGEQQQLFRLTDLCDRAGCHCQGAEMLCFNWGYVLFEQALYETYREDCENACWCQEEASTESDSESDDSSVSWSSSDTWSSADSTSRDVDWAAENAQLLRNYYASVVRTFDTSTGVAPNRLNNGIPCRAGQAAGWVFASGASGKCCPGYSYTALTASEAYVLYGLPIGSIVAGVRSIGMCLKAVSGLPPVYARLKFPAAHVYVDNEWITIAHIASETINIRECVPETIESLETLQYLGLHQDAALEAFESIEWAKRHVWNLPDGSEDDTVSEWDDVMRIMGVQDLWRNAILDPRFARPRKEHTARHWVIQTMEEKWKHLVELDQRMKLDPADIEAVKHRIGYRANLLRKYAVNGSDSFE</sequence>
<dbReference type="RefSeq" id="XP_037150135.1">
    <property type="nucleotide sequence ID" value="XM_037294057.1"/>
</dbReference>